<evidence type="ECO:0000313" key="3">
    <source>
        <dbReference type="Proteomes" id="UP000198504"/>
    </source>
</evidence>
<organism evidence="2 3">
    <name type="scientific">Microlunatus flavus</name>
    <dbReference type="NCBI Taxonomy" id="1036181"/>
    <lineage>
        <taxon>Bacteria</taxon>
        <taxon>Bacillati</taxon>
        <taxon>Actinomycetota</taxon>
        <taxon>Actinomycetes</taxon>
        <taxon>Propionibacteriales</taxon>
        <taxon>Propionibacteriaceae</taxon>
        <taxon>Microlunatus</taxon>
    </lineage>
</organism>
<dbReference type="EMBL" id="FOFA01000003">
    <property type="protein sequence ID" value="SEQ48616.1"/>
    <property type="molecule type" value="Genomic_DNA"/>
</dbReference>
<keyword evidence="3" id="KW-1185">Reference proteome</keyword>
<protein>
    <submittedName>
        <fullName evidence="2">Uncharacterized protein</fullName>
    </submittedName>
</protein>
<feature type="compositionally biased region" description="Basic and acidic residues" evidence="1">
    <location>
        <begin position="72"/>
        <end position="82"/>
    </location>
</feature>
<name>A0A1H9GEU6_9ACTN</name>
<dbReference type="RefSeq" id="WP_091179554.1">
    <property type="nucleotide sequence ID" value="NZ_FOFA01000003.1"/>
</dbReference>
<accession>A0A1H9GEU6</accession>
<dbReference type="STRING" id="1036181.SAMN05421756_103608"/>
<dbReference type="Proteomes" id="UP000198504">
    <property type="component" value="Unassembled WGS sequence"/>
</dbReference>
<proteinExistence type="predicted"/>
<reference evidence="3" key="1">
    <citation type="submission" date="2016-10" db="EMBL/GenBank/DDBJ databases">
        <authorList>
            <person name="Varghese N."/>
            <person name="Submissions S."/>
        </authorList>
    </citation>
    <scope>NUCLEOTIDE SEQUENCE [LARGE SCALE GENOMIC DNA]</scope>
    <source>
        <strain evidence="3">CGMCC 4.6856</strain>
    </source>
</reference>
<gene>
    <name evidence="2" type="ORF">SAMN05421756_103608</name>
</gene>
<sequence>MNILLSVALTTLVVTGTLRGLLRFLEHLDRADADPVGRVRLTTGERWLIADLERRWEHPAPQHGRRRSRARPQPEPEPGPRP</sequence>
<feature type="region of interest" description="Disordered" evidence="1">
    <location>
        <begin position="58"/>
        <end position="82"/>
    </location>
</feature>
<evidence type="ECO:0000313" key="2">
    <source>
        <dbReference type="EMBL" id="SEQ48616.1"/>
    </source>
</evidence>
<evidence type="ECO:0000256" key="1">
    <source>
        <dbReference type="SAM" id="MobiDB-lite"/>
    </source>
</evidence>
<dbReference type="AlphaFoldDB" id="A0A1H9GEU6"/>